<dbReference type="HOGENOM" id="CLU_1042328_0_0_1"/>
<dbReference type="AlphaFoldDB" id="A5E7L3"/>
<dbReference type="GO" id="GO:0007059">
    <property type="term" value="P:chromosome segregation"/>
    <property type="evidence" value="ECO:0007669"/>
    <property type="project" value="InterPro"/>
</dbReference>
<sequence length="267" mass="30596">MHLDIPLSNYHKLLDQTVSEDDKLRQLLIWNLKAQLDKNVKDFKNLHYAKNSEESTIHEIGKTIKEELIQLLIDGTLSTGWRTVGQNSDSGEHAVLLPNPKNKANLENIKYYSKSLQNLEKQLIDWESAYKQSIAPIEKLIFRAKDRDDYMNRINGLSSQAVDGLNADFKVIEDNYNQTKTDLMQAQPLADKLYHTGYQMDKATELVLQVENGKIQKQIFRALHGVTQPLGLESKAVPVRRKHNVVKTANLLKAVCRTNYEQPKTML</sequence>
<name>A5E7L3_LODEL</name>
<evidence type="ECO:0000313" key="2">
    <source>
        <dbReference type="Proteomes" id="UP000001996"/>
    </source>
</evidence>
<dbReference type="InParanoid" id="A5E7L3"/>
<dbReference type="STRING" id="379508.A5E7L3"/>
<dbReference type="PANTHER" id="PTHR14778:SF2">
    <property type="entry name" value="KINETOCHORE-ASSOCIATED PROTEIN DSN1 HOMOLOG"/>
    <property type="match status" value="1"/>
</dbReference>
<keyword evidence="2" id="KW-1185">Reference proteome</keyword>
<dbReference type="GO" id="GO:0051301">
    <property type="term" value="P:cell division"/>
    <property type="evidence" value="ECO:0007669"/>
    <property type="project" value="InterPro"/>
</dbReference>
<evidence type="ECO:0000313" key="1">
    <source>
        <dbReference type="EMBL" id="EDK47421.1"/>
    </source>
</evidence>
<dbReference type="Proteomes" id="UP000001996">
    <property type="component" value="Unassembled WGS sequence"/>
</dbReference>
<proteinExistence type="predicted"/>
<reference evidence="1 2" key="1">
    <citation type="journal article" date="2009" name="Nature">
        <title>Evolution of pathogenicity and sexual reproduction in eight Candida genomes.</title>
        <authorList>
            <person name="Butler G."/>
            <person name="Rasmussen M.D."/>
            <person name="Lin M.F."/>
            <person name="Santos M.A."/>
            <person name="Sakthikumar S."/>
            <person name="Munro C.A."/>
            <person name="Rheinbay E."/>
            <person name="Grabherr M."/>
            <person name="Forche A."/>
            <person name="Reedy J.L."/>
            <person name="Agrafioti I."/>
            <person name="Arnaud M.B."/>
            <person name="Bates S."/>
            <person name="Brown A.J."/>
            <person name="Brunke S."/>
            <person name="Costanzo M.C."/>
            <person name="Fitzpatrick D.A."/>
            <person name="de Groot P.W."/>
            <person name="Harris D."/>
            <person name="Hoyer L.L."/>
            <person name="Hube B."/>
            <person name="Klis F.M."/>
            <person name="Kodira C."/>
            <person name="Lennard N."/>
            <person name="Logue M.E."/>
            <person name="Martin R."/>
            <person name="Neiman A.M."/>
            <person name="Nikolaou E."/>
            <person name="Quail M.A."/>
            <person name="Quinn J."/>
            <person name="Santos M.C."/>
            <person name="Schmitzberger F.F."/>
            <person name="Sherlock G."/>
            <person name="Shah P."/>
            <person name="Silverstein K.A."/>
            <person name="Skrzypek M.S."/>
            <person name="Soll D."/>
            <person name="Staggs R."/>
            <person name="Stansfield I."/>
            <person name="Stumpf M.P."/>
            <person name="Sudbery P.E."/>
            <person name="Srikantha T."/>
            <person name="Zeng Q."/>
            <person name="Berman J."/>
            <person name="Berriman M."/>
            <person name="Heitman J."/>
            <person name="Gow N.A."/>
            <person name="Lorenz M.C."/>
            <person name="Birren B.W."/>
            <person name="Kellis M."/>
            <person name="Cuomo C.A."/>
        </authorList>
    </citation>
    <scope>NUCLEOTIDE SEQUENCE [LARGE SCALE GENOMIC DNA]</scope>
    <source>
        <strain evidence="2">ATCC 11503 / BCRC 21390 / CBS 2605 / JCM 1781 / NBRC 1676 / NRRL YB-4239</strain>
    </source>
</reference>
<dbReference type="PANTHER" id="PTHR14778">
    <property type="entry name" value="KINETOCHORE-ASSOCIATED PROTEIN DSN1 HOMOLOG"/>
    <property type="match status" value="1"/>
</dbReference>
<dbReference type="VEuPathDB" id="FungiDB:LELG_05602"/>
<dbReference type="OrthoDB" id="3364649at2759"/>
<dbReference type="EMBL" id="CH981533">
    <property type="protein sequence ID" value="EDK47421.1"/>
    <property type="molecule type" value="Genomic_DNA"/>
</dbReference>
<accession>A5E7L3</accession>
<dbReference type="Pfam" id="PF08202">
    <property type="entry name" value="MIS13"/>
    <property type="match status" value="1"/>
</dbReference>
<organism evidence="1 2">
    <name type="scientific">Lodderomyces elongisporus (strain ATCC 11503 / CBS 2605 / JCM 1781 / NBRC 1676 / NRRL YB-4239)</name>
    <name type="common">Yeast</name>
    <name type="synonym">Saccharomyces elongisporus</name>
    <dbReference type="NCBI Taxonomy" id="379508"/>
    <lineage>
        <taxon>Eukaryota</taxon>
        <taxon>Fungi</taxon>
        <taxon>Dikarya</taxon>
        <taxon>Ascomycota</taxon>
        <taxon>Saccharomycotina</taxon>
        <taxon>Pichiomycetes</taxon>
        <taxon>Debaryomycetaceae</taxon>
        <taxon>Candida/Lodderomyces clade</taxon>
        <taxon>Lodderomyces</taxon>
    </lineage>
</organism>
<dbReference type="InterPro" id="IPR013218">
    <property type="entry name" value="Dsn1/Mis13"/>
</dbReference>
<protein>
    <submittedName>
        <fullName evidence="1">Uncharacterized protein</fullName>
    </submittedName>
</protein>
<gene>
    <name evidence="1" type="ORF">LELG_05602</name>
</gene>
<dbReference type="GO" id="GO:0000444">
    <property type="term" value="C:MIS12/MIND type complex"/>
    <property type="evidence" value="ECO:0007669"/>
    <property type="project" value="InterPro"/>
</dbReference>